<feature type="active site" evidence="5">
    <location>
        <position position="23"/>
    </location>
</feature>
<evidence type="ECO:0000256" key="5">
    <source>
        <dbReference type="PIRSR" id="PIRSR617867-1"/>
    </source>
</evidence>
<dbReference type="SMART" id="SM00226">
    <property type="entry name" value="LMWPc"/>
    <property type="match status" value="1"/>
</dbReference>
<dbReference type="GO" id="GO:0004725">
    <property type="term" value="F:protein tyrosine phosphatase activity"/>
    <property type="evidence" value="ECO:0007669"/>
    <property type="project" value="UniProtKB-EC"/>
</dbReference>
<dbReference type="Proteomes" id="UP000055590">
    <property type="component" value="Chromosome"/>
</dbReference>
<organism evidence="7 8">
    <name type="scientific">Vulgatibacter incomptus</name>
    <dbReference type="NCBI Taxonomy" id="1391653"/>
    <lineage>
        <taxon>Bacteria</taxon>
        <taxon>Pseudomonadati</taxon>
        <taxon>Myxococcota</taxon>
        <taxon>Myxococcia</taxon>
        <taxon>Myxococcales</taxon>
        <taxon>Cystobacterineae</taxon>
        <taxon>Vulgatibacteraceae</taxon>
        <taxon>Vulgatibacter</taxon>
    </lineage>
</organism>
<sequence>MRSAPLPDRPFRVLFVCLGNICRSPLAEGLFRRHVEEAGLAGRIEIASAGTGAWHVGKPPDKRMCATASKRGVDISHQRARHLCAEDLRRSDLVLAMDRENLANIRALGSADLSSNVVLFRHFDPEPGTGEVPDPYYGGDEGFAEVFDIVDRTSRALLGELRREHGF</sequence>
<dbReference type="PRINTS" id="PR00719">
    <property type="entry name" value="LMWPTPASE"/>
</dbReference>
<keyword evidence="3" id="KW-0378">Hydrolase</keyword>
<dbReference type="PANTHER" id="PTHR11717">
    <property type="entry name" value="LOW MOLECULAR WEIGHT PROTEIN TYROSINE PHOSPHATASE"/>
    <property type="match status" value="1"/>
</dbReference>
<dbReference type="InterPro" id="IPR017867">
    <property type="entry name" value="Tyr_phospatase_low_mol_wt"/>
</dbReference>
<dbReference type="RefSeq" id="WP_050726235.1">
    <property type="nucleotide sequence ID" value="NZ_CP012332.1"/>
</dbReference>
<evidence type="ECO:0000259" key="6">
    <source>
        <dbReference type="SMART" id="SM00226"/>
    </source>
</evidence>
<dbReference type="EMBL" id="CP012332">
    <property type="protein sequence ID" value="AKU92007.1"/>
    <property type="molecule type" value="Genomic_DNA"/>
</dbReference>
<protein>
    <recommendedName>
        <fullName evidence="2">protein-tyrosine-phosphatase</fullName>
        <ecNumber evidence="2">3.1.3.48</ecNumber>
    </recommendedName>
</protein>
<name>A0A0K1PES9_9BACT</name>
<feature type="domain" description="Phosphotyrosine protein phosphatase I" evidence="6">
    <location>
        <begin position="11"/>
        <end position="160"/>
    </location>
</feature>
<dbReference type="CDD" id="cd16343">
    <property type="entry name" value="LMWPTP"/>
    <property type="match status" value="1"/>
</dbReference>
<evidence type="ECO:0000313" key="8">
    <source>
        <dbReference type="Proteomes" id="UP000055590"/>
    </source>
</evidence>
<keyword evidence="8" id="KW-1185">Reference proteome</keyword>
<dbReference type="AlphaFoldDB" id="A0A0K1PES9"/>
<evidence type="ECO:0000256" key="1">
    <source>
        <dbReference type="ARBA" id="ARBA00011063"/>
    </source>
</evidence>
<dbReference type="PANTHER" id="PTHR11717:SF7">
    <property type="entry name" value="LOW MOLECULAR WEIGHT PHOSPHOTYROSINE PROTEIN PHOSPHATASE"/>
    <property type="match status" value="1"/>
</dbReference>
<comment type="similarity">
    <text evidence="1">Belongs to the low molecular weight phosphotyrosine protein phosphatase family.</text>
</comment>
<evidence type="ECO:0000256" key="4">
    <source>
        <dbReference type="ARBA" id="ARBA00022912"/>
    </source>
</evidence>
<dbReference type="OrthoDB" id="9784339at2"/>
<accession>A0A0K1PES9</accession>
<dbReference type="Gene3D" id="3.40.50.2300">
    <property type="match status" value="1"/>
</dbReference>
<dbReference type="Pfam" id="PF01451">
    <property type="entry name" value="LMWPc"/>
    <property type="match status" value="1"/>
</dbReference>
<dbReference type="STRING" id="1391653.AKJ08_2394"/>
<feature type="active site" description="Proton donor" evidence="5">
    <location>
        <position position="134"/>
    </location>
</feature>
<evidence type="ECO:0000313" key="7">
    <source>
        <dbReference type="EMBL" id="AKU92007.1"/>
    </source>
</evidence>
<dbReference type="EC" id="3.1.3.48" evidence="2"/>
<evidence type="ECO:0000256" key="2">
    <source>
        <dbReference type="ARBA" id="ARBA00013064"/>
    </source>
</evidence>
<feature type="active site" description="Nucleophile" evidence="5">
    <location>
        <position position="17"/>
    </location>
</feature>
<dbReference type="InterPro" id="IPR036196">
    <property type="entry name" value="Ptyr_pPase_sf"/>
</dbReference>
<dbReference type="PATRIC" id="fig|1391653.3.peg.2496"/>
<dbReference type="InterPro" id="IPR050438">
    <property type="entry name" value="LMW_PTPase"/>
</dbReference>
<gene>
    <name evidence="7" type="ORF">AKJ08_2394</name>
</gene>
<dbReference type="InterPro" id="IPR023485">
    <property type="entry name" value="Ptyr_pPase"/>
</dbReference>
<dbReference type="SUPFAM" id="SSF52788">
    <property type="entry name" value="Phosphotyrosine protein phosphatases I"/>
    <property type="match status" value="1"/>
</dbReference>
<reference evidence="7 8" key="1">
    <citation type="submission" date="2015-08" db="EMBL/GenBank/DDBJ databases">
        <authorList>
            <person name="Babu N.S."/>
            <person name="Beckwith C.J."/>
            <person name="Beseler K.G."/>
            <person name="Brison A."/>
            <person name="Carone J.V."/>
            <person name="Caskin T.P."/>
            <person name="Diamond M."/>
            <person name="Durham M.E."/>
            <person name="Foxe J.M."/>
            <person name="Go M."/>
            <person name="Henderson B.A."/>
            <person name="Jones I.B."/>
            <person name="McGettigan J.A."/>
            <person name="Micheletti S.J."/>
            <person name="Nasrallah M.E."/>
            <person name="Ortiz D."/>
            <person name="Piller C.R."/>
            <person name="Privatt S.R."/>
            <person name="Schneider S.L."/>
            <person name="Sharp S."/>
            <person name="Smith T.C."/>
            <person name="Stanton J.D."/>
            <person name="Ullery H.E."/>
            <person name="Wilson R.J."/>
            <person name="Serrano M.G."/>
            <person name="Buck G."/>
            <person name="Lee V."/>
            <person name="Wang Y."/>
            <person name="Carvalho R."/>
            <person name="Voegtly L."/>
            <person name="Shi R."/>
            <person name="Duckworth R."/>
            <person name="Johnson A."/>
            <person name="Loviza R."/>
            <person name="Walstead R."/>
            <person name="Shah Z."/>
            <person name="Kiflezghi M."/>
            <person name="Wade K."/>
            <person name="Ball S.L."/>
            <person name="Bradley K.W."/>
            <person name="Asai D.J."/>
            <person name="Bowman C.A."/>
            <person name="Russell D.A."/>
            <person name="Pope W.H."/>
            <person name="Jacobs-Sera D."/>
            <person name="Hendrix R.W."/>
            <person name="Hatfull G.F."/>
        </authorList>
    </citation>
    <scope>NUCLEOTIDE SEQUENCE [LARGE SCALE GENOMIC DNA]</scope>
    <source>
        <strain evidence="7 8">DSM 27710</strain>
    </source>
</reference>
<keyword evidence="4" id="KW-0904">Protein phosphatase</keyword>
<evidence type="ECO:0000256" key="3">
    <source>
        <dbReference type="ARBA" id="ARBA00022801"/>
    </source>
</evidence>
<dbReference type="KEGG" id="vin:AKJ08_2394"/>
<proteinExistence type="inferred from homology"/>